<dbReference type="PANTHER" id="PTHR40626">
    <property type="entry name" value="MIP31509P"/>
    <property type="match status" value="1"/>
</dbReference>
<name>A0A9W8LS38_9FUNG</name>
<proteinExistence type="predicted"/>
<keyword evidence="6" id="KW-0539">Nucleus</keyword>
<dbReference type="GO" id="GO:0000785">
    <property type="term" value="C:chromatin"/>
    <property type="evidence" value="ECO:0007669"/>
    <property type="project" value="TreeGrafter"/>
</dbReference>
<evidence type="ECO:0000259" key="9">
    <source>
        <dbReference type="PROSITE" id="PS50157"/>
    </source>
</evidence>
<keyword evidence="4 7" id="KW-0863">Zinc-finger</keyword>
<feature type="region of interest" description="Disordered" evidence="8">
    <location>
        <begin position="299"/>
        <end position="407"/>
    </location>
</feature>
<dbReference type="GO" id="GO:0000981">
    <property type="term" value="F:DNA-binding transcription factor activity, RNA polymerase II-specific"/>
    <property type="evidence" value="ECO:0007669"/>
    <property type="project" value="InterPro"/>
</dbReference>
<sequence>MNDSNIVAIPNHPPLPRAVTGMFHSVEHPYSSTRETKAHAVPQRLPTERDLHQYRPYEHQQQVYRPAPNAYADPYNRPRSNSGALAFPMQPLRRDSSASFGSNEAGPGPMRNSMYAAIPSDMPLSTAVRSVRTGSVVSENSSETMDDKAGSTSDRKYVCDWRNCGQSFDRIEHLNRHKRRHTGEKPYRCLAGRCTKLFSRFDNMMQHVGIHTFEGAKTEIPNIKNLSQKGNGRGRARRTSYRGTQDSQDKFRRHVEGTLGSKLAKGCILPADTPDFSNLTLRPLLNDLEAQQDAIAEDVPLSERVAPASQQSLTKSQRRDSVIGTMDAHLPPYDSSSSRAPVAGNRPYDGFSRFHPLQRSYPQPSSSAESSGSRPIDHRHSLSVQPPSAHISNLRGQPGYPREYTNV</sequence>
<reference evidence="10" key="1">
    <citation type="submission" date="2022-07" db="EMBL/GenBank/DDBJ databases">
        <title>Phylogenomic reconstructions and comparative analyses of Kickxellomycotina fungi.</title>
        <authorList>
            <person name="Reynolds N.K."/>
            <person name="Stajich J.E."/>
            <person name="Barry K."/>
            <person name="Grigoriev I.V."/>
            <person name="Crous P."/>
            <person name="Smith M.E."/>
        </authorList>
    </citation>
    <scope>NUCLEOTIDE SEQUENCE</scope>
    <source>
        <strain evidence="10">NRRL 1565</strain>
    </source>
</reference>
<comment type="caution">
    <text evidence="10">The sequence shown here is derived from an EMBL/GenBank/DDBJ whole genome shotgun (WGS) entry which is preliminary data.</text>
</comment>
<feature type="compositionally biased region" description="Polar residues" evidence="8">
    <location>
        <begin position="382"/>
        <end position="395"/>
    </location>
</feature>
<evidence type="ECO:0000256" key="7">
    <source>
        <dbReference type="PROSITE-ProRule" id="PRU00042"/>
    </source>
</evidence>
<dbReference type="PANTHER" id="PTHR40626:SF11">
    <property type="entry name" value="ZINC FINGER PROTEIN YPR022C"/>
    <property type="match status" value="1"/>
</dbReference>
<protein>
    <recommendedName>
        <fullName evidence="9">C2H2-type domain-containing protein</fullName>
    </recommendedName>
</protein>
<dbReference type="InterPro" id="IPR051059">
    <property type="entry name" value="VerF-like"/>
</dbReference>
<feature type="region of interest" description="Disordered" evidence="8">
    <location>
        <begin position="224"/>
        <end position="249"/>
    </location>
</feature>
<feature type="domain" description="C2H2-type" evidence="9">
    <location>
        <begin position="187"/>
        <end position="216"/>
    </location>
</feature>
<evidence type="ECO:0000256" key="6">
    <source>
        <dbReference type="ARBA" id="ARBA00023242"/>
    </source>
</evidence>
<dbReference type="PROSITE" id="PS50157">
    <property type="entry name" value="ZINC_FINGER_C2H2_2"/>
    <property type="match status" value="2"/>
</dbReference>
<keyword evidence="11" id="KW-1185">Reference proteome</keyword>
<keyword evidence="5" id="KW-0862">Zinc</keyword>
<dbReference type="InterPro" id="IPR013087">
    <property type="entry name" value="Znf_C2H2_type"/>
</dbReference>
<comment type="subcellular location">
    <subcellularLocation>
        <location evidence="1">Nucleus</location>
    </subcellularLocation>
</comment>
<dbReference type="Gene3D" id="3.30.160.60">
    <property type="entry name" value="Classic Zinc Finger"/>
    <property type="match status" value="2"/>
</dbReference>
<dbReference type="PROSITE" id="PS00028">
    <property type="entry name" value="ZINC_FINGER_C2H2_1"/>
    <property type="match status" value="2"/>
</dbReference>
<dbReference type="GO" id="GO:0008270">
    <property type="term" value="F:zinc ion binding"/>
    <property type="evidence" value="ECO:0007669"/>
    <property type="project" value="UniProtKB-KW"/>
</dbReference>
<dbReference type="EMBL" id="JANBUO010001848">
    <property type="protein sequence ID" value="KAJ2796606.1"/>
    <property type="molecule type" value="Genomic_DNA"/>
</dbReference>
<evidence type="ECO:0000256" key="8">
    <source>
        <dbReference type="SAM" id="MobiDB-lite"/>
    </source>
</evidence>
<gene>
    <name evidence="10" type="ORF">H4R20_005475</name>
</gene>
<keyword evidence="2" id="KW-0479">Metal-binding</keyword>
<feature type="compositionally biased region" description="Low complexity" evidence="8">
    <location>
        <begin position="360"/>
        <end position="374"/>
    </location>
</feature>
<dbReference type="SUPFAM" id="SSF57667">
    <property type="entry name" value="beta-beta-alpha zinc fingers"/>
    <property type="match status" value="1"/>
</dbReference>
<dbReference type="FunFam" id="3.30.160.60:FF:002343">
    <property type="entry name" value="Zinc finger protein 33A"/>
    <property type="match status" value="1"/>
</dbReference>
<evidence type="ECO:0000256" key="1">
    <source>
        <dbReference type="ARBA" id="ARBA00004123"/>
    </source>
</evidence>
<accession>A0A9W8LS38</accession>
<dbReference type="GO" id="GO:0005634">
    <property type="term" value="C:nucleus"/>
    <property type="evidence" value="ECO:0007669"/>
    <property type="project" value="UniProtKB-SubCell"/>
</dbReference>
<dbReference type="SMART" id="SM00355">
    <property type="entry name" value="ZnF_C2H2"/>
    <property type="match status" value="2"/>
</dbReference>
<feature type="domain" description="C2H2-type" evidence="9">
    <location>
        <begin position="157"/>
        <end position="186"/>
    </location>
</feature>
<dbReference type="GO" id="GO:0000978">
    <property type="term" value="F:RNA polymerase II cis-regulatory region sequence-specific DNA binding"/>
    <property type="evidence" value="ECO:0007669"/>
    <property type="project" value="InterPro"/>
</dbReference>
<dbReference type="AlphaFoldDB" id="A0A9W8LS38"/>
<evidence type="ECO:0000256" key="2">
    <source>
        <dbReference type="ARBA" id="ARBA00022723"/>
    </source>
</evidence>
<dbReference type="Proteomes" id="UP001140094">
    <property type="component" value="Unassembled WGS sequence"/>
</dbReference>
<evidence type="ECO:0000256" key="5">
    <source>
        <dbReference type="ARBA" id="ARBA00022833"/>
    </source>
</evidence>
<evidence type="ECO:0000313" key="10">
    <source>
        <dbReference type="EMBL" id="KAJ2796606.1"/>
    </source>
</evidence>
<evidence type="ECO:0000256" key="3">
    <source>
        <dbReference type="ARBA" id="ARBA00022737"/>
    </source>
</evidence>
<keyword evidence="3" id="KW-0677">Repeat</keyword>
<evidence type="ECO:0000256" key="4">
    <source>
        <dbReference type="ARBA" id="ARBA00022771"/>
    </source>
</evidence>
<organism evidence="10 11">
    <name type="scientific">Coemansia guatemalensis</name>
    <dbReference type="NCBI Taxonomy" id="2761395"/>
    <lineage>
        <taxon>Eukaryota</taxon>
        <taxon>Fungi</taxon>
        <taxon>Fungi incertae sedis</taxon>
        <taxon>Zoopagomycota</taxon>
        <taxon>Kickxellomycotina</taxon>
        <taxon>Kickxellomycetes</taxon>
        <taxon>Kickxellales</taxon>
        <taxon>Kickxellaceae</taxon>
        <taxon>Coemansia</taxon>
    </lineage>
</organism>
<dbReference type="InterPro" id="IPR036236">
    <property type="entry name" value="Znf_C2H2_sf"/>
</dbReference>
<dbReference type="OrthoDB" id="10018191at2759"/>
<evidence type="ECO:0000313" key="11">
    <source>
        <dbReference type="Proteomes" id="UP001140094"/>
    </source>
</evidence>